<evidence type="ECO:0000313" key="1">
    <source>
        <dbReference type="EMBL" id="ASF48540.1"/>
    </source>
</evidence>
<evidence type="ECO:0000313" key="2">
    <source>
        <dbReference type="Proteomes" id="UP000197019"/>
    </source>
</evidence>
<dbReference type="Proteomes" id="UP000197019">
    <property type="component" value="Chromosome"/>
</dbReference>
<sequence length="167" mass="18940">MQKDLGEEAIGHYLGSSLPTLRRLRLIKIHRKTLNIHSTVHCDPGSYVNVQGRFLRVSTIGRTFLDMIREPDLCGGIYHVLDIYAEHASRYLRLIVDVIDRHGSKIDKVRAGYILGERLGLAHPAIENWHTLVQRGGSQKLHAKSAYSPNFSEKWCLSINIEEAEEA</sequence>
<name>A0A1Z4C4V2_9GAMM</name>
<evidence type="ECO:0008006" key="3">
    <source>
        <dbReference type="Google" id="ProtNLM"/>
    </source>
</evidence>
<reference evidence="1 2" key="1">
    <citation type="submission" date="2017-06" db="EMBL/GenBank/DDBJ databases">
        <title>Genome Sequencing of the methanotroph Methylovulum psychrotolerants str. HV10-M2 isolated from a high-altitude environment.</title>
        <authorList>
            <person name="Mateos-Rivera A."/>
        </authorList>
    </citation>
    <scope>NUCLEOTIDE SEQUENCE [LARGE SCALE GENOMIC DNA]</scope>
    <source>
        <strain evidence="1 2">HV10_M2</strain>
    </source>
</reference>
<dbReference type="AlphaFoldDB" id="A0A1Z4C4V2"/>
<organism evidence="1 2">
    <name type="scientific">Methylovulum psychrotolerans</name>
    <dbReference type="NCBI Taxonomy" id="1704499"/>
    <lineage>
        <taxon>Bacteria</taxon>
        <taxon>Pseudomonadati</taxon>
        <taxon>Pseudomonadota</taxon>
        <taxon>Gammaproteobacteria</taxon>
        <taxon>Methylococcales</taxon>
        <taxon>Methylococcaceae</taxon>
        <taxon>Methylovulum</taxon>
    </lineage>
</organism>
<accession>A0A1Z4C4V2</accession>
<proteinExistence type="predicted"/>
<dbReference type="RefSeq" id="WP_088621402.1">
    <property type="nucleotide sequence ID" value="NZ_CP022129.1"/>
</dbReference>
<protein>
    <recommendedName>
        <fullName evidence="3">AbiEi antitoxin C-terminal domain-containing protein</fullName>
    </recommendedName>
</protein>
<dbReference type="KEGG" id="mpsy:CEK71_22150"/>
<gene>
    <name evidence="1" type="ORF">CEK71_22150</name>
</gene>
<dbReference type="OrthoDB" id="9125124at2"/>
<keyword evidence="2" id="KW-1185">Reference proteome</keyword>
<dbReference type="EMBL" id="CP022129">
    <property type="protein sequence ID" value="ASF48540.1"/>
    <property type="molecule type" value="Genomic_DNA"/>
</dbReference>